<dbReference type="PIRSF" id="PIRSF000137">
    <property type="entry name" value="Alcohol_oxidase"/>
    <property type="match status" value="1"/>
</dbReference>
<dbReference type="Pfam" id="PF05199">
    <property type="entry name" value="GMC_oxred_C"/>
    <property type="match status" value="1"/>
</dbReference>
<keyword evidence="2" id="KW-0732">Signal</keyword>
<dbReference type="Gene3D" id="3.50.50.60">
    <property type="entry name" value="FAD/NAD(P)-binding domain"/>
    <property type="match status" value="1"/>
</dbReference>
<evidence type="ECO:0000313" key="7">
    <source>
        <dbReference type="Proteomes" id="UP000243459"/>
    </source>
</evidence>
<dbReference type="AlphaFoldDB" id="A0A5P1F4N2"/>
<feature type="domain" description="Glucose-methanol-choline oxidoreductase N-terminal" evidence="5">
    <location>
        <begin position="235"/>
        <end position="249"/>
    </location>
</feature>
<dbReference type="InterPro" id="IPR000172">
    <property type="entry name" value="GMC_OxRdtase_N"/>
</dbReference>
<dbReference type="InterPro" id="IPR007867">
    <property type="entry name" value="GMC_OxRtase_C"/>
</dbReference>
<dbReference type="Gene3D" id="3.30.410.40">
    <property type="match status" value="1"/>
</dbReference>
<dbReference type="GO" id="GO:0016614">
    <property type="term" value="F:oxidoreductase activity, acting on CH-OH group of donors"/>
    <property type="evidence" value="ECO:0007669"/>
    <property type="project" value="InterPro"/>
</dbReference>
<feature type="binding site" evidence="3">
    <location>
        <position position="460"/>
    </location>
    <ligand>
        <name>FAD</name>
        <dbReference type="ChEBI" id="CHEBI:57692"/>
    </ligand>
</feature>
<dbReference type="InterPro" id="IPR036188">
    <property type="entry name" value="FAD/NAD-bd_sf"/>
</dbReference>
<gene>
    <name evidence="6" type="ORF">A4U43_C04F29800</name>
</gene>
<evidence type="ECO:0000256" key="3">
    <source>
        <dbReference type="PIRSR" id="PIRSR000137-2"/>
    </source>
</evidence>
<dbReference type="Proteomes" id="UP000243459">
    <property type="component" value="Chromosome 4"/>
</dbReference>
<dbReference type="Pfam" id="PF00732">
    <property type="entry name" value="GMC_oxred_N"/>
    <property type="match status" value="1"/>
</dbReference>
<dbReference type="EMBL" id="CM007384">
    <property type="protein sequence ID" value="ONK73328.1"/>
    <property type="molecule type" value="Genomic_DNA"/>
</dbReference>
<protein>
    <recommendedName>
        <fullName evidence="5">Glucose-methanol-choline oxidoreductase N-terminal domain-containing protein</fullName>
    </recommendedName>
</protein>
<feature type="binding site" evidence="3">
    <location>
        <position position="191"/>
    </location>
    <ligand>
        <name>FAD</name>
        <dbReference type="ChEBI" id="CHEBI:57692"/>
    </ligand>
</feature>
<dbReference type="PROSITE" id="PS00624">
    <property type="entry name" value="GMC_OXRED_2"/>
    <property type="match status" value="1"/>
</dbReference>
<accession>A0A5P1F4N2</accession>
<keyword evidence="3" id="KW-0274">FAD</keyword>
<feature type="binding site" evidence="3">
    <location>
        <begin position="431"/>
        <end position="432"/>
    </location>
    <ligand>
        <name>FAD</name>
        <dbReference type="ChEBI" id="CHEBI:57692"/>
    </ligand>
</feature>
<sequence length="518" mass="57075">MTTSSSEAAPSAVHGCPLAATLSQTSKVLLLERGGSPYNNNNITHLSGFTDSLCDTSLTSAAQQFVSQDGIKNVRARVLGGGTCLNGGFYSRASSDYIRKAGWDMRLVKESYEWIEELLVQEPELKQWQSAVRDGLVEAGVVPDNGFTYEHLTGTKIGGTIFDQGGHRRTAADLLAQAEPKQTTVFLWATVYKILFKRGQQRPIAYGVLFKDSTGQTHKAYLKNNPNNEIIISAGALGSPQLLMLSGIGPSDHLQSLGIEIVMNQTLVGKNMADNPMNAIYVPSPSPVELSLVQLAGITGFGSYIESISGYKYLICPPRGLSRSGFILEKVADPISTGYLKLVNTDPDHNPEVTFNYFQEPQDLQTCVKGLKTIVRVIQSESFSKFRYPDVTFDSLLNDTLQYLGIKKSNKLGNYKISVEQFCKDTVMTIWHYHGGCQVGQVVDHDYRVLGVDALRVLDGSTFNSSPGTNPQATLLMLGRYMAVKIQQERLNMKEHVHFVPFLDDIYKAWVEAAHELL</sequence>
<evidence type="ECO:0000256" key="4">
    <source>
        <dbReference type="PIRSR" id="PIRSR000137-3"/>
    </source>
</evidence>
<dbReference type="SUPFAM" id="SSF51905">
    <property type="entry name" value="FAD/NAD(P)-binding domain"/>
    <property type="match status" value="1"/>
</dbReference>
<dbReference type="OMA" id="MTPNIPK"/>
<dbReference type="Gramene" id="ONK73328">
    <property type="protein sequence ID" value="ONK73328"/>
    <property type="gene ID" value="A4U43_C04F29800"/>
</dbReference>
<keyword evidence="7" id="KW-1185">Reference proteome</keyword>
<feature type="binding site" evidence="3">
    <location>
        <position position="78"/>
    </location>
    <ligand>
        <name>FAD</name>
        <dbReference type="ChEBI" id="CHEBI:57692"/>
    </ligand>
</feature>
<evidence type="ECO:0000259" key="5">
    <source>
        <dbReference type="PROSITE" id="PS00624"/>
    </source>
</evidence>
<proteinExistence type="inferred from homology"/>
<dbReference type="GO" id="GO:0050660">
    <property type="term" value="F:flavin adenine dinucleotide binding"/>
    <property type="evidence" value="ECO:0007669"/>
    <property type="project" value="InterPro"/>
</dbReference>
<keyword evidence="3" id="KW-0285">Flavoprotein</keyword>
<organism evidence="6 7">
    <name type="scientific">Asparagus officinalis</name>
    <name type="common">Garden asparagus</name>
    <dbReference type="NCBI Taxonomy" id="4686"/>
    <lineage>
        <taxon>Eukaryota</taxon>
        <taxon>Viridiplantae</taxon>
        <taxon>Streptophyta</taxon>
        <taxon>Embryophyta</taxon>
        <taxon>Tracheophyta</taxon>
        <taxon>Spermatophyta</taxon>
        <taxon>Magnoliopsida</taxon>
        <taxon>Liliopsida</taxon>
        <taxon>Asparagales</taxon>
        <taxon>Asparagaceae</taxon>
        <taxon>Asparagoideae</taxon>
        <taxon>Asparagus</taxon>
    </lineage>
</organism>
<dbReference type="InterPro" id="IPR051871">
    <property type="entry name" value="GMC_Oxidoreductase-Related"/>
</dbReference>
<feature type="binding site" evidence="3">
    <location>
        <begin position="471"/>
        <end position="472"/>
    </location>
    <ligand>
        <name>FAD</name>
        <dbReference type="ChEBI" id="CHEBI:57692"/>
    </ligand>
</feature>
<feature type="disulfide bond" evidence="4">
    <location>
        <begin position="367"/>
        <end position="423"/>
    </location>
</feature>
<dbReference type="SUPFAM" id="SSF54373">
    <property type="entry name" value="FAD-linked reductases, C-terminal domain"/>
    <property type="match status" value="1"/>
</dbReference>
<keyword evidence="4" id="KW-1015">Disulfide bond</keyword>
<reference evidence="7" key="1">
    <citation type="journal article" date="2017" name="Nat. Commun.">
        <title>The asparagus genome sheds light on the origin and evolution of a young Y chromosome.</title>
        <authorList>
            <person name="Harkess A."/>
            <person name="Zhou J."/>
            <person name="Xu C."/>
            <person name="Bowers J.E."/>
            <person name="Van der Hulst R."/>
            <person name="Ayyampalayam S."/>
            <person name="Mercati F."/>
            <person name="Riccardi P."/>
            <person name="McKain M.R."/>
            <person name="Kakrana A."/>
            <person name="Tang H."/>
            <person name="Ray J."/>
            <person name="Groenendijk J."/>
            <person name="Arikit S."/>
            <person name="Mathioni S.M."/>
            <person name="Nakano M."/>
            <person name="Shan H."/>
            <person name="Telgmann-Rauber A."/>
            <person name="Kanno A."/>
            <person name="Yue Z."/>
            <person name="Chen H."/>
            <person name="Li W."/>
            <person name="Chen Y."/>
            <person name="Xu X."/>
            <person name="Zhang Y."/>
            <person name="Luo S."/>
            <person name="Chen H."/>
            <person name="Gao J."/>
            <person name="Mao Z."/>
            <person name="Pires J.C."/>
            <person name="Luo M."/>
            <person name="Kudrna D."/>
            <person name="Wing R.A."/>
            <person name="Meyers B.C."/>
            <person name="Yi K."/>
            <person name="Kong H."/>
            <person name="Lavrijsen P."/>
            <person name="Sunseri F."/>
            <person name="Falavigna A."/>
            <person name="Ye Y."/>
            <person name="Leebens-Mack J.H."/>
            <person name="Chen G."/>
        </authorList>
    </citation>
    <scope>NUCLEOTIDE SEQUENCE [LARGE SCALE GENOMIC DNA]</scope>
    <source>
        <strain evidence="7">cv. DH0086</strain>
    </source>
</reference>
<comment type="similarity">
    <text evidence="1">Belongs to the GMC oxidoreductase family.</text>
</comment>
<dbReference type="PANTHER" id="PTHR45968:SF3">
    <property type="entry name" value="OS04G0573100 PROTEIN"/>
    <property type="match status" value="1"/>
</dbReference>
<dbReference type="PANTHER" id="PTHR45968">
    <property type="entry name" value="OSJNBA0019K04.7 PROTEIN"/>
    <property type="match status" value="1"/>
</dbReference>
<dbReference type="InterPro" id="IPR012132">
    <property type="entry name" value="GMC_OxRdtase"/>
</dbReference>
<evidence type="ECO:0000256" key="2">
    <source>
        <dbReference type="ARBA" id="ARBA00022729"/>
    </source>
</evidence>
<evidence type="ECO:0000256" key="1">
    <source>
        <dbReference type="ARBA" id="ARBA00010790"/>
    </source>
</evidence>
<name>A0A5P1F4N2_ASPOF</name>
<evidence type="ECO:0000313" key="6">
    <source>
        <dbReference type="EMBL" id="ONK73328.1"/>
    </source>
</evidence>
<comment type="cofactor">
    <cofactor evidence="3">
        <name>FAD</name>
        <dbReference type="ChEBI" id="CHEBI:57692"/>
    </cofactor>
</comment>